<dbReference type="OrthoDB" id="9795405at2"/>
<reference evidence="1 2" key="1">
    <citation type="submission" date="2018-08" db="EMBL/GenBank/DDBJ databases">
        <title>Jishengella sp. nov., isolated from a root of Azadirachta indica A. Juss. var. siamensis Valenton.</title>
        <authorList>
            <person name="Kuncharoen N."/>
            <person name="Tanasupawat S."/>
            <person name="Kudo T."/>
            <person name="Ohkuma M."/>
        </authorList>
    </citation>
    <scope>NUCLEOTIDE SEQUENCE [LARGE SCALE GENOMIC DNA]</scope>
    <source>
        <strain evidence="1 2">AZ1-13</strain>
    </source>
</reference>
<dbReference type="SUPFAM" id="SSF82784">
    <property type="entry name" value="OsmC-like"/>
    <property type="match status" value="1"/>
</dbReference>
<dbReference type="InterPro" id="IPR003718">
    <property type="entry name" value="OsmC/Ohr_fam"/>
</dbReference>
<sequence length="167" mass="18244">MPRLHTHTYATTVTWTGNLGTGTSGYRDYRRDHDITTAGRPPIPGSSDPTFRGDPTRWNPEQLLLAALSQCHMLAYLHLCADHGIVVTDYVDHATGTMTTDHTGNGHFTEAVLHPRVTVADPDTTDTATALHDQAHHLCFIANSVNFPVHHQPTTTADPPADTPDHP</sequence>
<dbReference type="Pfam" id="PF02566">
    <property type="entry name" value="OsmC"/>
    <property type="match status" value="1"/>
</dbReference>
<evidence type="ECO:0000313" key="1">
    <source>
        <dbReference type="EMBL" id="RIV37358.1"/>
    </source>
</evidence>
<dbReference type="PANTHER" id="PTHR42830:SF2">
    <property type="entry name" value="OSMC_OHR FAMILY PROTEIN"/>
    <property type="match status" value="1"/>
</dbReference>
<dbReference type="PANTHER" id="PTHR42830">
    <property type="entry name" value="OSMOTICALLY INDUCIBLE FAMILY PROTEIN"/>
    <property type="match status" value="1"/>
</dbReference>
<protein>
    <submittedName>
        <fullName evidence="1">OsmC family peroxiredoxin</fullName>
    </submittedName>
</protein>
<keyword evidence="2" id="KW-1185">Reference proteome</keyword>
<dbReference type="Proteomes" id="UP000283832">
    <property type="component" value="Unassembled WGS sequence"/>
</dbReference>
<organism evidence="1 2">
    <name type="scientific">Micromonospora radicis</name>
    <dbReference type="NCBI Taxonomy" id="1894971"/>
    <lineage>
        <taxon>Bacteria</taxon>
        <taxon>Bacillati</taxon>
        <taxon>Actinomycetota</taxon>
        <taxon>Actinomycetes</taxon>
        <taxon>Micromonosporales</taxon>
        <taxon>Micromonosporaceae</taxon>
        <taxon>Micromonospora</taxon>
    </lineage>
</organism>
<dbReference type="InterPro" id="IPR036102">
    <property type="entry name" value="OsmC/Ohrsf"/>
</dbReference>
<evidence type="ECO:0000313" key="2">
    <source>
        <dbReference type="Proteomes" id="UP000283832"/>
    </source>
</evidence>
<dbReference type="InterPro" id="IPR015946">
    <property type="entry name" value="KH_dom-like_a/b"/>
</dbReference>
<dbReference type="Gene3D" id="3.30.300.20">
    <property type="match status" value="1"/>
</dbReference>
<dbReference type="EMBL" id="QXEC01000014">
    <property type="protein sequence ID" value="RIV37358.1"/>
    <property type="molecule type" value="Genomic_DNA"/>
</dbReference>
<accession>A0A418MTF9</accession>
<comment type="caution">
    <text evidence="1">The sequence shown here is derived from an EMBL/GenBank/DDBJ whole genome shotgun (WGS) entry which is preliminary data.</text>
</comment>
<dbReference type="RefSeq" id="WP_119577281.1">
    <property type="nucleotide sequence ID" value="NZ_QXEC01000014.1"/>
</dbReference>
<dbReference type="AlphaFoldDB" id="A0A418MTF9"/>
<name>A0A418MTF9_9ACTN</name>
<gene>
    <name evidence="1" type="ORF">D2L64_15885</name>
</gene>
<proteinExistence type="predicted"/>
<dbReference type="InterPro" id="IPR052707">
    <property type="entry name" value="OsmC_Ohr_Peroxiredoxin"/>
</dbReference>